<evidence type="ECO:0000313" key="3">
    <source>
        <dbReference type="EnsemblPlants" id="QL05p038754:mrna"/>
    </source>
</evidence>
<feature type="region of interest" description="Disordered" evidence="1">
    <location>
        <begin position="525"/>
        <end position="547"/>
    </location>
</feature>
<accession>A0A7N2LQQ4</accession>
<name>A0A7N2LQQ4_QUELO</name>
<reference evidence="3" key="2">
    <citation type="submission" date="2021-01" db="UniProtKB">
        <authorList>
            <consortium name="EnsemblPlants"/>
        </authorList>
    </citation>
    <scope>IDENTIFICATION</scope>
</reference>
<protein>
    <recommendedName>
        <fullName evidence="2">Aminotransferase-like plant mobile domain-containing protein</fullName>
    </recommendedName>
</protein>
<sequence>MSCRGDINCQWMFDADKNELREGPYYRRLVPLSQINATYTAGDPIILVKRNNVPKGWFTFDFKEKEGVISPCTNHGQRLDVVTLEVVNNENDGDSIFGKVNKEFYTCLGRIVLSVWRAFCELWSPLTNTLHHAMGESSLSLYDLKIIGGLPALGVPYDEFIIPTNESLIGGNDYYSTMVEVLRIHANLCILLGDSKSSCPYGNDVVRPETFYMASLMAEGVRIFLAPAVLGYIYHGLNQIALNPKGPGMANPNFPAHYVLGWLGEYIPILYCRRVAHEFPEEYPVLVRYAGVKAKDFSLAQARMIFRSSTSINERPFSFNKNIEGIEVMDFVNTPDEHFEFLVYIRSGLLPVQVGQELWVEPYYPNRFARWLGFDQGVPANVSFSNFSEREAGSIQQLAMAQRMLLRCDTVRHVHKLTRQTYRQGETIFVIEKIRTDTSNIRGSIHISEIDSNPIMSNKNTHLMHKSKVPIGRQRSPFDDDVNFKRARYKRSEGSDGTDSGETTHASYHDLSISDVTDTSHEIDSLVPSRVTGKAHETDPRAQMNASEDENLMEDLVDYGSPSNLAKEDSTIVSIENPNSMIPELQQLSLLIEHADNVPNRLTGQLQGIVSGDDFGKATVDWFTEFIDRVLSMAATMELEDKSLKEDPKVDPIRLIELTKAHEDVLTRDP</sequence>
<dbReference type="EnsemblPlants" id="QL05p038754:mrna">
    <property type="protein sequence ID" value="QL05p038754:mrna"/>
    <property type="gene ID" value="QL05p038754"/>
</dbReference>
<dbReference type="AlphaFoldDB" id="A0A7N2LQQ4"/>
<keyword evidence="4" id="KW-1185">Reference proteome</keyword>
<proteinExistence type="predicted"/>
<evidence type="ECO:0000256" key="1">
    <source>
        <dbReference type="SAM" id="MobiDB-lite"/>
    </source>
</evidence>
<evidence type="ECO:0000313" key="4">
    <source>
        <dbReference type="Proteomes" id="UP000594261"/>
    </source>
</evidence>
<dbReference type="Pfam" id="PF10536">
    <property type="entry name" value="PMD"/>
    <property type="match status" value="1"/>
</dbReference>
<evidence type="ECO:0000259" key="2">
    <source>
        <dbReference type="Pfam" id="PF10536"/>
    </source>
</evidence>
<dbReference type="InParanoid" id="A0A7N2LQQ4"/>
<feature type="domain" description="Aminotransferase-like plant mobile" evidence="2">
    <location>
        <begin position="187"/>
        <end position="390"/>
    </location>
</feature>
<dbReference type="PANTHER" id="PTHR36607:SF20">
    <property type="entry name" value="AMINOTRANSFERASE-LIKE PLANT MOBILE DOMAIN-CONTAINING PROTEIN"/>
    <property type="match status" value="1"/>
</dbReference>
<dbReference type="Proteomes" id="UP000594261">
    <property type="component" value="Chromosome 5"/>
</dbReference>
<reference evidence="3 4" key="1">
    <citation type="journal article" date="2016" name="G3 (Bethesda)">
        <title>First Draft Assembly and Annotation of the Genome of a California Endemic Oak Quercus lobata Nee (Fagaceae).</title>
        <authorList>
            <person name="Sork V.L."/>
            <person name="Fitz-Gibbon S.T."/>
            <person name="Puiu D."/>
            <person name="Crepeau M."/>
            <person name="Gugger P.F."/>
            <person name="Sherman R."/>
            <person name="Stevens K."/>
            <person name="Langley C.H."/>
            <person name="Pellegrini M."/>
            <person name="Salzberg S.L."/>
        </authorList>
    </citation>
    <scope>NUCLEOTIDE SEQUENCE [LARGE SCALE GENOMIC DNA]</scope>
    <source>
        <strain evidence="3 4">cv. SW786</strain>
    </source>
</reference>
<feature type="compositionally biased region" description="Basic and acidic residues" evidence="1">
    <location>
        <begin position="476"/>
        <end position="494"/>
    </location>
</feature>
<dbReference type="EMBL" id="LRBV02000005">
    <property type="status" value="NOT_ANNOTATED_CDS"/>
    <property type="molecule type" value="Genomic_DNA"/>
</dbReference>
<dbReference type="InterPro" id="IPR019557">
    <property type="entry name" value="AminoTfrase-like_pln_mobile"/>
</dbReference>
<feature type="compositionally biased region" description="Polar residues" evidence="1">
    <location>
        <begin position="495"/>
        <end position="505"/>
    </location>
</feature>
<organism evidence="3 4">
    <name type="scientific">Quercus lobata</name>
    <name type="common">Valley oak</name>
    <dbReference type="NCBI Taxonomy" id="97700"/>
    <lineage>
        <taxon>Eukaryota</taxon>
        <taxon>Viridiplantae</taxon>
        <taxon>Streptophyta</taxon>
        <taxon>Embryophyta</taxon>
        <taxon>Tracheophyta</taxon>
        <taxon>Spermatophyta</taxon>
        <taxon>Magnoliopsida</taxon>
        <taxon>eudicotyledons</taxon>
        <taxon>Gunneridae</taxon>
        <taxon>Pentapetalae</taxon>
        <taxon>rosids</taxon>
        <taxon>fabids</taxon>
        <taxon>Fagales</taxon>
        <taxon>Fagaceae</taxon>
        <taxon>Quercus</taxon>
    </lineage>
</organism>
<feature type="region of interest" description="Disordered" evidence="1">
    <location>
        <begin position="468"/>
        <end position="505"/>
    </location>
</feature>
<dbReference type="Gramene" id="QL05p038754:mrna">
    <property type="protein sequence ID" value="QL05p038754:mrna"/>
    <property type="gene ID" value="QL05p038754"/>
</dbReference>
<dbReference type="PANTHER" id="PTHR36607">
    <property type="entry name" value="1,2-DIHYDROXY-3-KETO-5-METHYLTHIOPENTENE DIOXYGENASE 4"/>
    <property type="match status" value="1"/>
</dbReference>